<organism evidence="1 2">
    <name type="scientific">Anabaena cylindrica (strain ATCC 27899 / PCC 7122)</name>
    <dbReference type="NCBI Taxonomy" id="272123"/>
    <lineage>
        <taxon>Bacteria</taxon>
        <taxon>Bacillati</taxon>
        <taxon>Cyanobacteriota</taxon>
        <taxon>Cyanophyceae</taxon>
        <taxon>Nostocales</taxon>
        <taxon>Nostocaceae</taxon>
        <taxon>Anabaena</taxon>
    </lineage>
</organism>
<accession>K9ZB06</accession>
<proteinExistence type="predicted"/>
<protein>
    <submittedName>
        <fullName evidence="1">Uncharacterized protein</fullName>
    </submittedName>
</protein>
<reference evidence="2" key="1">
    <citation type="journal article" date="2013" name="Proc. Natl. Acad. Sci. U.S.A.">
        <title>Improving the coverage of the cyanobacterial phylum using diversity-driven genome sequencing.</title>
        <authorList>
            <person name="Shih P.M."/>
            <person name="Wu D."/>
            <person name="Latifi A."/>
            <person name="Axen S.D."/>
            <person name="Fewer D.P."/>
            <person name="Talla E."/>
            <person name="Calteau A."/>
            <person name="Cai F."/>
            <person name="Tandeau de Marsac N."/>
            <person name="Rippka R."/>
            <person name="Herdman M."/>
            <person name="Sivonen K."/>
            <person name="Coursin T."/>
            <person name="Laurent T."/>
            <person name="Goodwin L."/>
            <person name="Nolan M."/>
            <person name="Davenport K.W."/>
            <person name="Han C.S."/>
            <person name="Rubin E.M."/>
            <person name="Eisen J.A."/>
            <person name="Woyke T."/>
            <person name="Gugger M."/>
            <person name="Kerfeld C.A."/>
        </authorList>
    </citation>
    <scope>NUCLEOTIDE SEQUENCE [LARGE SCALE GENOMIC DNA]</scope>
    <source>
        <strain evidence="2">ATCC 27899 / PCC 7122</strain>
    </source>
</reference>
<dbReference type="STRING" id="272123.Anacy_0317"/>
<dbReference type="Proteomes" id="UP000010474">
    <property type="component" value="Chromosome"/>
</dbReference>
<dbReference type="AlphaFoldDB" id="K9ZB06"/>
<dbReference type="EMBL" id="CP003659">
    <property type="protein sequence ID" value="AFZ55919.1"/>
    <property type="molecule type" value="Genomic_DNA"/>
</dbReference>
<name>K9ZB06_ANACC</name>
<dbReference type="eggNOG" id="ENOG50333AB">
    <property type="taxonomic scope" value="Bacteria"/>
</dbReference>
<dbReference type="KEGG" id="acy:Anacy_0317"/>
<evidence type="ECO:0000313" key="1">
    <source>
        <dbReference type="EMBL" id="AFZ55919.1"/>
    </source>
</evidence>
<evidence type="ECO:0000313" key="2">
    <source>
        <dbReference type="Proteomes" id="UP000010474"/>
    </source>
</evidence>
<dbReference type="PATRIC" id="fig|272123.3.peg.343"/>
<gene>
    <name evidence="1" type="ordered locus">Anacy_0317</name>
</gene>
<dbReference type="HOGENOM" id="CLU_189058_0_0_3"/>
<keyword evidence="2" id="KW-1185">Reference proteome</keyword>
<sequence length="94" mass="10517">MDLTVNLMMKHYILNLNPTAKHEWDRYILRDPLTAKRPDIAKLIAEAVGADTGNYLVSVNIQVTVLEEATVSPAEQLSLPFPEVNISSQRREAA</sequence>